<name>A0A5P1REX6_9GAMM</name>
<keyword evidence="2" id="KW-0604">Photosystem II</keyword>
<accession>A0A5P1REX6</accession>
<evidence type="ECO:0000256" key="1">
    <source>
        <dbReference type="ARBA" id="ARBA00022531"/>
    </source>
</evidence>
<keyword evidence="1" id="KW-0602">Photosynthesis</keyword>
<dbReference type="OrthoDB" id="9813892at2"/>
<dbReference type="RefSeq" id="WP_138987930.1">
    <property type="nucleotide sequence ID" value="NZ_CP043869.1"/>
</dbReference>
<gene>
    <name evidence="4" type="ORF">F0U83_14395</name>
</gene>
<dbReference type="SUPFAM" id="SSF50939">
    <property type="entry name" value="Sialidases"/>
    <property type="match status" value="1"/>
</dbReference>
<evidence type="ECO:0000313" key="5">
    <source>
        <dbReference type="Proteomes" id="UP000324760"/>
    </source>
</evidence>
<dbReference type="PANTHER" id="PTHR47199:SF2">
    <property type="entry name" value="PHOTOSYSTEM II STABILITY_ASSEMBLY FACTOR HCF136, CHLOROPLASTIC"/>
    <property type="match status" value="1"/>
</dbReference>
<evidence type="ECO:0000259" key="3">
    <source>
        <dbReference type="Pfam" id="PF14870"/>
    </source>
</evidence>
<proteinExistence type="predicted"/>
<dbReference type="InterPro" id="IPR036278">
    <property type="entry name" value="Sialidase_sf"/>
</dbReference>
<dbReference type="AlphaFoldDB" id="A0A5P1REX6"/>
<dbReference type="Gene3D" id="2.130.10.10">
    <property type="entry name" value="YVTN repeat-like/Quinoprotein amine dehydrogenase"/>
    <property type="match status" value="1"/>
</dbReference>
<dbReference type="PANTHER" id="PTHR47199">
    <property type="entry name" value="PHOTOSYSTEM II STABILITY/ASSEMBLY FACTOR HCF136, CHLOROPLASTIC"/>
    <property type="match status" value="1"/>
</dbReference>
<dbReference type="Proteomes" id="UP000324760">
    <property type="component" value="Chromosome"/>
</dbReference>
<keyword evidence="5" id="KW-1185">Reference proteome</keyword>
<dbReference type="KEGG" id="ncu:F0U83_14395"/>
<dbReference type="InterPro" id="IPR028203">
    <property type="entry name" value="PSII_CF48-like_dom"/>
</dbReference>
<dbReference type="EMBL" id="CP043869">
    <property type="protein sequence ID" value="QEQ97815.1"/>
    <property type="molecule type" value="Genomic_DNA"/>
</dbReference>
<sequence>MLRCLVSRAIKRGLVVISIGISLHVGAADRLHVPALQSGKAVDGLLLDVTYIGSRLVVVGDRGVILLSDDQGQTWRQANSPVSVMLTGLWFIDDKIGWAVGHDGVILKTLDGGENWTLQLEGKQLNSLRIAQFQTLVDAGGDSAVPDLPLDELELYLDDALIAEEEGPTQPFLDVWFSTPQEGWVLGAYGLLLKTTDGGEHWSIYSHRLPNPDRFHLNAILATRDGLFIAGEAGMLFRSLDQGEQWEALDSPYDGSFFALAEYQNHLLALGLRGHLFISSDNGDSWDQISLATDASLTSGASVENKLMLAGLGGLVLSGEGLQALSVKSSADRRGWSAVAATLDSWVLVGEKGIKRLSIATGEVQP</sequence>
<protein>
    <submittedName>
        <fullName evidence="4">Photosystem I reaction center subunit IV</fullName>
    </submittedName>
</protein>
<reference evidence="4 5" key="1">
    <citation type="journal article" date="2019" name="Biochem. Eng. J.">
        <title>Metabolic engineering of the marine bacteria Neptunomonas concharum for the production of acetoin and meso-2,3-butanediol from acetate.</title>
        <authorList>
            <person name="Li W."/>
            <person name="Pu N."/>
            <person name="Liu C.-X."/>
            <person name="Yuan Q.-P."/>
            <person name="Li Z.-J."/>
        </authorList>
    </citation>
    <scope>NUCLEOTIDE SEQUENCE [LARGE SCALE GENOMIC DNA]</scope>
    <source>
        <strain evidence="4 5">JCM17730</strain>
    </source>
</reference>
<organism evidence="4 5">
    <name type="scientific">Neptunomonas concharum</name>
    <dbReference type="NCBI Taxonomy" id="1031538"/>
    <lineage>
        <taxon>Bacteria</taxon>
        <taxon>Pseudomonadati</taxon>
        <taxon>Pseudomonadota</taxon>
        <taxon>Gammaproteobacteria</taxon>
        <taxon>Oceanospirillales</taxon>
        <taxon>Oceanospirillaceae</taxon>
        <taxon>Neptunomonas</taxon>
    </lineage>
</organism>
<dbReference type="Pfam" id="PF14870">
    <property type="entry name" value="PSII_BNR"/>
    <property type="match status" value="1"/>
</dbReference>
<feature type="domain" description="Photosynthesis system II assembly factor Ycf48/Hcf136-like" evidence="3">
    <location>
        <begin position="171"/>
        <end position="249"/>
    </location>
</feature>
<evidence type="ECO:0000256" key="2">
    <source>
        <dbReference type="ARBA" id="ARBA00023276"/>
    </source>
</evidence>
<evidence type="ECO:0000313" key="4">
    <source>
        <dbReference type="EMBL" id="QEQ97815.1"/>
    </source>
</evidence>
<dbReference type="GO" id="GO:0015979">
    <property type="term" value="P:photosynthesis"/>
    <property type="evidence" value="ECO:0007669"/>
    <property type="project" value="UniProtKB-KW"/>
</dbReference>
<dbReference type="GO" id="GO:0009523">
    <property type="term" value="C:photosystem II"/>
    <property type="evidence" value="ECO:0007669"/>
    <property type="project" value="UniProtKB-KW"/>
</dbReference>
<dbReference type="InterPro" id="IPR015943">
    <property type="entry name" value="WD40/YVTN_repeat-like_dom_sf"/>
</dbReference>